<feature type="domain" description="Quercetin 2,3-dioxygenase C-terminal cupin" evidence="1">
    <location>
        <begin position="163"/>
        <end position="228"/>
    </location>
</feature>
<dbReference type="AlphaFoldDB" id="A0AAP2DKL7"/>
<dbReference type="EMBL" id="JAHESF010000012">
    <property type="protein sequence ID" value="MBT1698055.1"/>
    <property type="molecule type" value="Genomic_DNA"/>
</dbReference>
<name>A0AAP2DKL7_9BACT</name>
<dbReference type="PANTHER" id="PTHR43212">
    <property type="entry name" value="QUERCETIN 2,3-DIOXYGENASE"/>
    <property type="match status" value="1"/>
</dbReference>
<dbReference type="Gene3D" id="2.60.120.10">
    <property type="entry name" value="Jelly Rolls"/>
    <property type="match status" value="2"/>
</dbReference>
<dbReference type="PANTHER" id="PTHR43212:SF3">
    <property type="entry name" value="QUERCETIN 2,3-DIOXYGENASE"/>
    <property type="match status" value="1"/>
</dbReference>
<evidence type="ECO:0000313" key="2">
    <source>
        <dbReference type="EMBL" id="MBT1698055.1"/>
    </source>
</evidence>
<gene>
    <name evidence="2" type="ORF">KK083_14275</name>
</gene>
<comment type="caution">
    <text evidence="2">The sequence shown here is derived from an EMBL/GenBank/DDBJ whole genome shotgun (WGS) entry which is preliminary data.</text>
</comment>
<dbReference type="RefSeq" id="WP_254163926.1">
    <property type="nucleotide sequence ID" value="NZ_JAHESF010000012.1"/>
</dbReference>
<proteinExistence type="predicted"/>
<dbReference type="SUPFAM" id="SSF51182">
    <property type="entry name" value="RmlC-like cupins"/>
    <property type="match status" value="1"/>
</dbReference>
<accession>A0AAP2DKL7</accession>
<dbReference type="InterPro" id="IPR014710">
    <property type="entry name" value="RmlC-like_jellyroll"/>
</dbReference>
<evidence type="ECO:0000313" key="3">
    <source>
        <dbReference type="Proteomes" id="UP001319200"/>
    </source>
</evidence>
<dbReference type="InterPro" id="IPR041602">
    <property type="entry name" value="Quercetinase_C"/>
</dbReference>
<keyword evidence="3" id="KW-1185">Reference proteome</keyword>
<dbReference type="InterPro" id="IPR011051">
    <property type="entry name" value="RmlC_Cupin_sf"/>
</dbReference>
<organism evidence="2 3">
    <name type="scientific">Chryseosolibacter histidini</name>
    <dbReference type="NCBI Taxonomy" id="2782349"/>
    <lineage>
        <taxon>Bacteria</taxon>
        <taxon>Pseudomonadati</taxon>
        <taxon>Bacteroidota</taxon>
        <taxon>Cytophagia</taxon>
        <taxon>Cytophagales</taxon>
        <taxon>Chryseotaleaceae</taxon>
        <taxon>Chryseosolibacter</taxon>
    </lineage>
</organism>
<evidence type="ECO:0000259" key="1">
    <source>
        <dbReference type="Pfam" id="PF17954"/>
    </source>
</evidence>
<dbReference type="InterPro" id="IPR012093">
    <property type="entry name" value="Pirin"/>
</dbReference>
<dbReference type="Proteomes" id="UP001319200">
    <property type="component" value="Unassembled WGS sequence"/>
</dbReference>
<protein>
    <submittedName>
        <fullName evidence="2">Pirin</fullName>
    </submittedName>
</protein>
<reference evidence="2 3" key="1">
    <citation type="submission" date="2021-05" db="EMBL/GenBank/DDBJ databases">
        <title>A Polyphasic approach of four new species of the genus Ohtaekwangia: Ohtaekwangia histidinii sp. nov., Ohtaekwangia cretensis sp. nov., Ohtaekwangia indiensis sp. nov., Ohtaekwangia reichenbachii sp. nov. from diverse environment.</title>
        <authorList>
            <person name="Octaviana S."/>
        </authorList>
    </citation>
    <scope>NUCLEOTIDE SEQUENCE [LARGE SCALE GENOMIC DNA]</scope>
    <source>
        <strain evidence="2 3">PWU4</strain>
    </source>
</reference>
<sequence length="233" mass="26080">MIMQTEATIYLAQQRGCAQSDWYRGLYTFNFGTYSNENRKAFGRLQAFNDETLGAGHTIRYRVAEDTFVLLLPLVGGLNHDTGSATPGFLDVGESYGFFAVKDSVFSISNPYENALINFLQIRFTVSYHGGDLVEGRRHTFDIELHKNQLVPFQPQAQGLGSFLLGTFQGREEGTYQLRNPANGVFIFVLEGAFEVQNRLLHARDGLAITHAEVIEFEALSNEAIILIIEQEA</sequence>
<dbReference type="Pfam" id="PF17954">
    <property type="entry name" value="Pirin_C_2"/>
    <property type="match status" value="1"/>
</dbReference>